<dbReference type="Proteomes" id="UP000255103">
    <property type="component" value="Unassembled WGS sequence"/>
</dbReference>
<feature type="transmembrane region" description="Helical" evidence="1">
    <location>
        <begin position="53"/>
        <end position="72"/>
    </location>
</feature>
<evidence type="ECO:0000256" key="1">
    <source>
        <dbReference type="SAM" id="Phobius"/>
    </source>
</evidence>
<accession>A0A377JR66</accession>
<proteinExistence type="predicted"/>
<dbReference type="RefSeq" id="WP_258864684.1">
    <property type="nucleotide sequence ID" value="NZ_UGHX01000001.1"/>
</dbReference>
<sequence>MDSNMLLMSLQDKLPNDQMKLHALKERLDKMDEQGRQDFLLKTNTLGLCNPKMVFWVGGFLLGFFGVAWLMLKNMPLFIAKLSVWALWIFLLIIAAATDSAVVAGFSLVPQIVVYVWAIVDLFIVGKRAREFNYQKIMQALM</sequence>
<keyword evidence="1" id="KW-1133">Transmembrane helix</keyword>
<feature type="transmembrane region" description="Helical" evidence="1">
    <location>
        <begin position="84"/>
        <end position="106"/>
    </location>
</feature>
<protein>
    <submittedName>
        <fullName evidence="2">Uncharacterized protein</fullName>
    </submittedName>
</protein>
<organism evidence="2 3">
    <name type="scientific">Helicobacter cinaedi</name>
    <dbReference type="NCBI Taxonomy" id="213"/>
    <lineage>
        <taxon>Bacteria</taxon>
        <taxon>Pseudomonadati</taxon>
        <taxon>Campylobacterota</taxon>
        <taxon>Epsilonproteobacteria</taxon>
        <taxon>Campylobacterales</taxon>
        <taxon>Helicobacteraceae</taxon>
        <taxon>Helicobacter</taxon>
    </lineage>
</organism>
<evidence type="ECO:0000313" key="3">
    <source>
        <dbReference type="Proteomes" id="UP000255103"/>
    </source>
</evidence>
<name>A0A377JR66_9HELI</name>
<gene>
    <name evidence="2" type="ORF">NCTC12219_00112</name>
</gene>
<keyword evidence="1" id="KW-0472">Membrane</keyword>
<feature type="transmembrane region" description="Helical" evidence="1">
    <location>
        <begin position="112"/>
        <end position="129"/>
    </location>
</feature>
<reference evidence="2 3" key="1">
    <citation type="submission" date="2018-06" db="EMBL/GenBank/DDBJ databases">
        <authorList>
            <consortium name="Pathogen Informatics"/>
            <person name="Doyle S."/>
        </authorList>
    </citation>
    <scope>NUCLEOTIDE SEQUENCE [LARGE SCALE GENOMIC DNA]</scope>
    <source>
        <strain evidence="2 3">NCTC12219</strain>
    </source>
</reference>
<evidence type="ECO:0000313" key="2">
    <source>
        <dbReference type="EMBL" id="STP10263.1"/>
    </source>
</evidence>
<keyword evidence="1" id="KW-0812">Transmembrane</keyword>
<dbReference type="AlphaFoldDB" id="A0A377JR66"/>
<dbReference type="EMBL" id="UGHX01000001">
    <property type="protein sequence ID" value="STP10263.1"/>
    <property type="molecule type" value="Genomic_DNA"/>
</dbReference>